<dbReference type="SUPFAM" id="SSF53474">
    <property type="entry name" value="alpha/beta-Hydrolases"/>
    <property type="match status" value="1"/>
</dbReference>
<sequence>MFEILNIDLPSQRVRVQHGGEGPPLLLLHSEANTSAWSEFHEQLATDFEVFAPIHPGFGGEETPNWLVDVSDLAFHYKDLMSSLGLDRPLVVGTSIGAWIATDLAIHFSSLLKGLVLFGPIGLRPNEPLPDLFIMQLPEAFTYLADSLDGSLVDPMTGNAELATAVWTDLATQARLMWKRGYDPRLRMRAHHVDCPMMVAAGGQDRLTPLSYVEQYAELFGASLTIVDDAGHLVPLDQPAAAAALVNSFYLTLEN</sequence>
<evidence type="ECO:0000259" key="1">
    <source>
        <dbReference type="Pfam" id="PF12697"/>
    </source>
</evidence>
<protein>
    <recommendedName>
        <fullName evidence="1">AB hydrolase-1 domain-containing protein</fullName>
    </recommendedName>
</protein>
<gene>
    <name evidence="2" type="ORF">METZ01_LOCUS53175</name>
</gene>
<dbReference type="Gene3D" id="3.40.50.1820">
    <property type="entry name" value="alpha/beta hydrolase"/>
    <property type="match status" value="1"/>
</dbReference>
<dbReference type="Pfam" id="PF12697">
    <property type="entry name" value="Abhydrolase_6"/>
    <property type="match status" value="1"/>
</dbReference>
<name>A0A381SAK3_9ZZZZ</name>
<dbReference type="InterPro" id="IPR029058">
    <property type="entry name" value="AB_hydrolase_fold"/>
</dbReference>
<feature type="domain" description="AB hydrolase-1" evidence="1">
    <location>
        <begin position="26"/>
        <end position="244"/>
    </location>
</feature>
<dbReference type="EMBL" id="UINC01002789">
    <property type="protein sequence ID" value="SVA00321.1"/>
    <property type="molecule type" value="Genomic_DNA"/>
</dbReference>
<evidence type="ECO:0000313" key="2">
    <source>
        <dbReference type="EMBL" id="SVA00321.1"/>
    </source>
</evidence>
<dbReference type="PANTHER" id="PTHR43798">
    <property type="entry name" value="MONOACYLGLYCEROL LIPASE"/>
    <property type="match status" value="1"/>
</dbReference>
<organism evidence="2">
    <name type="scientific">marine metagenome</name>
    <dbReference type="NCBI Taxonomy" id="408172"/>
    <lineage>
        <taxon>unclassified sequences</taxon>
        <taxon>metagenomes</taxon>
        <taxon>ecological metagenomes</taxon>
    </lineage>
</organism>
<proteinExistence type="predicted"/>
<accession>A0A381SAK3</accession>
<reference evidence="2" key="1">
    <citation type="submission" date="2018-05" db="EMBL/GenBank/DDBJ databases">
        <authorList>
            <person name="Lanie J.A."/>
            <person name="Ng W.-L."/>
            <person name="Kazmierczak K.M."/>
            <person name="Andrzejewski T.M."/>
            <person name="Davidsen T.M."/>
            <person name="Wayne K.J."/>
            <person name="Tettelin H."/>
            <person name="Glass J.I."/>
            <person name="Rusch D."/>
            <person name="Podicherti R."/>
            <person name="Tsui H.-C.T."/>
            <person name="Winkler M.E."/>
        </authorList>
    </citation>
    <scope>NUCLEOTIDE SEQUENCE</scope>
</reference>
<dbReference type="AlphaFoldDB" id="A0A381SAK3"/>
<dbReference type="PRINTS" id="PR00111">
    <property type="entry name" value="ABHYDROLASE"/>
</dbReference>
<dbReference type="InterPro" id="IPR000073">
    <property type="entry name" value="AB_hydrolase_1"/>
</dbReference>
<dbReference type="InterPro" id="IPR050266">
    <property type="entry name" value="AB_hydrolase_sf"/>
</dbReference>